<dbReference type="Proteomes" id="UP001358586">
    <property type="component" value="Chromosome 13"/>
</dbReference>
<evidence type="ECO:0000313" key="1">
    <source>
        <dbReference type="EMBL" id="KAK5772238.1"/>
    </source>
</evidence>
<dbReference type="EMBL" id="JARKNE010000013">
    <property type="protein sequence ID" value="KAK5772238.1"/>
    <property type="molecule type" value="Genomic_DNA"/>
</dbReference>
<keyword evidence="2" id="KW-1185">Reference proteome</keyword>
<sequence length="84" mass="9762">MAHPSFGDQHNETDLFTEWFIDKSKNLGNMVYQGEYDPLDLNISTNQGLPLPPNQEEPPQQFLALQKQIRFIKELMATQEAHFE</sequence>
<accession>A0ABR0MGH4</accession>
<proteinExistence type="predicted"/>
<gene>
    <name evidence="1" type="ORF">PVK06_048518</name>
</gene>
<evidence type="ECO:0000313" key="2">
    <source>
        <dbReference type="Proteomes" id="UP001358586"/>
    </source>
</evidence>
<reference evidence="1 2" key="1">
    <citation type="submission" date="2023-03" db="EMBL/GenBank/DDBJ databases">
        <title>WGS of Gossypium arboreum.</title>
        <authorList>
            <person name="Yu D."/>
        </authorList>
    </citation>
    <scope>NUCLEOTIDE SEQUENCE [LARGE SCALE GENOMIC DNA]</scope>
    <source>
        <tissue evidence="1">Leaf</tissue>
    </source>
</reference>
<organism evidence="1 2">
    <name type="scientific">Gossypium arboreum</name>
    <name type="common">Tree cotton</name>
    <name type="synonym">Gossypium nanking</name>
    <dbReference type="NCBI Taxonomy" id="29729"/>
    <lineage>
        <taxon>Eukaryota</taxon>
        <taxon>Viridiplantae</taxon>
        <taxon>Streptophyta</taxon>
        <taxon>Embryophyta</taxon>
        <taxon>Tracheophyta</taxon>
        <taxon>Spermatophyta</taxon>
        <taxon>Magnoliopsida</taxon>
        <taxon>eudicotyledons</taxon>
        <taxon>Gunneridae</taxon>
        <taxon>Pentapetalae</taxon>
        <taxon>rosids</taxon>
        <taxon>malvids</taxon>
        <taxon>Malvales</taxon>
        <taxon>Malvaceae</taxon>
        <taxon>Malvoideae</taxon>
        <taxon>Gossypium</taxon>
    </lineage>
</organism>
<name>A0ABR0MGH4_GOSAR</name>
<comment type="caution">
    <text evidence="1">The sequence shown here is derived from an EMBL/GenBank/DDBJ whole genome shotgun (WGS) entry which is preliminary data.</text>
</comment>
<protein>
    <submittedName>
        <fullName evidence="1">Uncharacterized protein</fullName>
    </submittedName>
</protein>